<dbReference type="GO" id="GO:0016791">
    <property type="term" value="F:phosphatase activity"/>
    <property type="evidence" value="ECO:0007669"/>
    <property type="project" value="TreeGrafter"/>
</dbReference>
<dbReference type="EMBL" id="AP024169">
    <property type="protein sequence ID" value="BCN32077.1"/>
    <property type="molecule type" value="Genomic_DNA"/>
</dbReference>
<dbReference type="InterPro" id="IPR006439">
    <property type="entry name" value="HAD-SF_hydro_IA"/>
</dbReference>
<dbReference type="PRINTS" id="PR00413">
    <property type="entry name" value="HADHALOGNASE"/>
</dbReference>
<evidence type="ECO:0000256" key="4">
    <source>
        <dbReference type="ARBA" id="ARBA00022842"/>
    </source>
</evidence>
<evidence type="ECO:0000313" key="5">
    <source>
        <dbReference type="EMBL" id="BCN32077.1"/>
    </source>
</evidence>
<dbReference type="InterPro" id="IPR023214">
    <property type="entry name" value="HAD_sf"/>
</dbReference>
<evidence type="ECO:0000313" key="6">
    <source>
        <dbReference type="Proteomes" id="UP000595897"/>
    </source>
</evidence>
<dbReference type="SUPFAM" id="SSF56784">
    <property type="entry name" value="HAD-like"/>
    <property type="match status" value="1"/>
</dbReference>
<keyword evidence="6" id="KW-1185">Reference proteome</keyword>
<dbReference type="GO" id="GO:0046872">
    <property type="term" value="F:metal ion binding"/>
    <property type="evidence" value="ECO:0007669"/>
    <property type="project" value="UniProtKB-KW"/>
</dbReference>
<dbReference type="InterPro" id="IPR006549">
    <property type="entry name" value="HAD-SF_hydro_IIIA"/>
</dbReference>
<comment type="cofactor">
    <cofactor evidence="1">
        <name>Mg(2+)</name>
        <dbReference type="ChEBI" id="CHEBI:18420"/>
    </cofactor>
</comment>
<reference evidence="5 6" key="1">
    <citation type="submission" date="2020-11" db="EMBL/GenBank/DDBJ databases">
        <title>Draft genome sequencing of a Lachnospiraceae strain isolated from anoxic soil subjected to BSD treatment.</title>
        <authorList>
            <person name="Uek A."/>
            <person name="Tonouchi A."/>
        </authorList>
    </citation>
    <scope>NUCLEOTIDE SEQUENCE [LARGE SCALE GENOMIC DNA]</scope>
    <source>
        <strain evidence="5 6">TB5</strain>
    </source>
</reference>
<organism evidence="5 6">
    <name type="scientific">Anaeromicropila herbilytica</name>
    <dbReference type="NCBI Taxonomy" id="2785025"/>
    <lineage>
        <taxon>Bacteria</taxon>
        <taxon>Bacillati</taxon>
        <taxon>Bacillota</taxon>
        <taxon>Clostridia</taxon>
        <taxon>Lachnospirales</taxon>
        <taxon>Lachnospiraceae</taxon>
        <taxon>Anaeromicropila</taxon>
    </lineage>
</organism>
<dbReference type="SFLD" id="SFLDG01129">
    <property type="entry name" value="C1.5:_HAD__Beta-PGM__Phosphata"/>
    <property type="match status" value="1"/>
</dbReference>
<dbReference type="PANTHER" id="PTHR46470:SF2">
    <property type="entry name" value="GLYCERALDEHYDE 3-PHOSPHATE PHOSPHATASE"/>
    <property type="match status" value="1"/>
</dbReference>
<dbReference type="NCBIfam" id="TIGR01662">
    <property type="entry name" value="HAD-SF-IIIA"/>
    <property type="match status" value="1"/>
</dbReference>
<keyword evidence="2" id="KW-0479">Metal-binding</keyword>
<dbReference type="InterPro" id="IPR036412">
    <property type="entry name" value="HAD-like_sf"/>
</dbReference>
<dbReference type="Pfam" id="PF00702">
    <property type="entry name" value="Hydrolase"/>
    <property type="match status" value="1"/>
</dbReference>
<dbReference type="KEGG" id="ahb:bsdtb5_33720"/>
<gene>
    <name evidence="5" type="ORF">bsdtb5_33720</name>
</gene>
<dbReference type="Proteomes" id="UP000595897">
    <property type="component" value="Chromosome"/>
</dbReference>
<dbReference type="Gene3D" id="3.40.50.1000">
    <property type="entry name" value="HAD superfamily/HAD-like"/>
    <property type="match status" value="1"/>
</dbReference>
<dbReference type="InterPro" id="IPR051400">
    <property type="entry name" value="HAD-like_hydrolase"/>
</dbReference>
<dbReference type="RefSeq" id="WP_271713158.1">
    <property type="nucleotide sequence ID" value="NZ_AP024169.1"/>
</dbReference>
<dbReference type="PANTHER" id="PTHR46470">
    <property type="entry name" value="N-ACYLNEURAMINATE-9-PHOSPHATASE"/>
    <property type="match status" value="1"/>
</dbReference>
<dbReference type="NCBIfam" id="TIGR01549">
    <property type="entry name" value="HAD-SF-IA-v1"/>
    <property type="match status" value="1"/>
</dbReference>
<name>A0A7R7IDZ4_9FIRM</name>
<accession>A0A7R7IDZ4</accession>
<evidence type="ECO:0000256" key="1">
    <source>
        <dbReference type="ARBA" id="ARBA00001946"/>
    </source>
</evidence>
<keyword evidence="4" id="KW-0460">Magnesium</keyword>
<proteinExistence type="predicted"/>
<evidence type="ECO:0000256" key="3">
    <source>
        <dbReference type="ARBA" id="ARBA00022801"/>
    </source>
</evidence>
<sequence length="241" mass="28088">MYKHTYKNYIFDLYGTLVNIHTNEKKKYLWDKLALFYRFQGANYQPLELKNEYKRLCDLLEEKLTNVDYPEIEITKVFQMLFQNKSIDANLQLAKETGTIFRALSIQDIGLYDGVIDLLDELQKKDKKIYLLSNAQQIFTEPEMKMLDIYDYFDGILFSSDQGCKKPSPLLYQAILQKYNLCKEDSIMIGNDYIADIKGANTIGLSSLYIHSNLSPNIEDELLSNYSIMDGDVNKIKKMIL</sequence>
<dbReference type="AlphaFoldDB" id="A0A7R7IDZ4"/>
<dbReference type="Gene3D" id="1.10.150.520">
    <property type="match status" value="1"/>
</dbReference>
<evidence type="ECO:0000256" key="2">
    <source>
        <dbReference type="ARBA" id="ARBA00022723"/>
    </source>
</evidence>
<dbReference type="SFLD" id="SFLDS00003">
    <property type="entry name" value="Haloacid_Dehalogenase"/>
    <property type="match status" value="1"/>
</dbReference>
<dbReference type="GO" id="GO:0044281">
    <property type="term" value="P:small molecule metabolic process"/>
    <property type="evidence" value="ECO:0007669"/>
    <property type="project" value="UniProtKB-ARBA"/>
</dbReference>
<protein>
    <submittedName>
        <fullName evidence="5">Haloacid dehalogenase</fullName>
    </submittedName>
</protein>
<keyword evidence="3" id="KW-0378">Hydrolase</keyword>